<keyword evidence="14" id="KW-0539">Nucleus</keyword>
<evidence type="ECO:0000256" key="10">
    <source>
        <dbReference type="ARBA" id="ARBA00022840"/>
    </source>
</evidence>
<evidence type="ECO:0000256" key="16">
    <source>
        <dbReference type="ARBA" id="ARBA00029709"/>
    </source>
</evidence>
<name>A0A5C5G2Q4_9BASI</name>
<dbReference type="Pfam" id="PF06733">
    <property type="entry name" value="DEAD_2"/>
    <property type="match status" value="1"/>
</dbReference>
<evidence type="ECO:0000256" key="18">
    <source>
        <dbReference type="ARBA" id="ARBA00044998"/>
    </source>
</evidence>
<evidence type="ECO:0000256" key="1">
    <source>
        <dbReference type="ARBA" id="ARBA00001966"/>
    </source>
</evidence>
<keyword evidence="12" id="KW-0411">Iron-sulfur</keyword>
<dbReference type="SMART" id="SM00491">
    <property type="entry name" value="HELICc2"/>
    <property type="match status" value="1"/>
</dbReference>
<dbReference type="STRING" id="5288.A0A5C5G2Q4"/>
<keyword evidence="11" id="KW-0408">Iron</keyword>
<keyword evidence="7" id="KW-0547">Nucleotide-binding</keyword>
<sequence>MAFEPSDATYGFPYETPYDVQKQLMDHLYRSFAHGQVTVVESPTGTGKSLSLISSSLSFLRDAKAHARHEVVASIRESVAASESMKDEPAWVIEHEIKTKLEELDRQERDLEERLSEIREREKRERAQAAREQGRSLTKKRQKLSDEEKREQDDEQFAPTPYHEDGSEPVASDASVQQDADDNHSPAVRALLDAMSGKSKARQEEEEEPDVRKIYFASRTHSQLSQFVAELRKTAFARSDDPYPSPTLPTSSATSAPTPEASRPVRIIPLGSRQTLCINDDVRRKSGGSNEAMGDLCTELQKGGKDRCPYLPPLTEPAKLNDFRDKALASVHDIEDIEDLGRKTQTCPYYGSRKAVRAAEVVTLPYNMLMQKTAREALGLSLKDHIVIVDEAHNLIDSILSLHSVSVTTSQLLTIRQALLTYIQKFRSRFTGLNASYLKQLALLLKGLSAFAEGWSTGGKKEEMVQVAKVFAAGGATALDQINLRKLDEYLQKSKIARKIGGYVDSVAEEKTASGRQAVRANATRALQHIQQFILSLANASRDGRILLSQTTKLAGKDGAEGKTEVTLKYMLLAPAESFRDVAEEAKAVVLAGGTMAPMSDFREQLFPFVPQERFSTFSCGHVVPKENVLTYAVTKGPTGVPFNFTFERRKDEKLLDELGQAIVNIAAVVPKGVVVFVPSYDFLHHAQARWEKSGMIKRLGAKKLTFWEPKASADVDLVLREFAAGNAGDGKGSILFAVVGAKLSEGINFADDMARAVVVCGIPYPNSQSAELKERMAYLKNAGPGSRPAGAPDAGQVLYQNLAFRAVNQSIGRAIRNARDWASIILLDERYTQPAKKAQLPRWLGDDVQSPATFGALIQGVAQFSRARRAAQAKETAQ</sequence>
<dbReference type="InterPro" id="IPR027417">
    <property type="entry name" value="P-loop_NTPase"/>
</dbReference>
<dbReference type="PANTHER" id="PTHR11472">
    <property type="entry name" value="DNA REPAIR DEAD HELICASE RAD3/XP-D SUBFAMILY MEMBER"/>
    <property type="match status" value="1"/>
</dbReference>
<evidence type="ECO:0000256" key="9">
    <source>
        <dbReference type="ARBA" id="ARBA00022806"/>
    </source>
</evidence>
<dbReference type="GO" id="GO:0005524">
    <property type="term" value="F:ATP binding"/>
    <property type="evidence" value="ECO:0007669"/>
    <property type="project" value="UniProtKB-KW"/>
</dbReference>
<evidence type="ECO:0000256" key="2">
    <source>
        <dbReference type="ARBA" id="ARBA00004123"/>
    </source>
</evidence>
<dbReference type="GO" id="GO:0034085">
    <property type="term" value="P:establishment of sister chromatid cohesion"/>
    <property type="evidence" value="ECO:0007669"/>
    <property type="project" value="TreeGrafter"/>
</dbReference>
<evidence type="ECO:0000256" key="5">
    <source>
        <dbReference type="ARBA" id="ARBA00017386"/>
    </source>
</evidence>
<accession>A0A5C5G2Q4</accession>
<keyword evidence="8" id="KW-0378">Hydrolase</keyword>
<feature type="domain" description="Helicase ATP-binding" evidence="23">
    <location>
        <begin position="7"/>
        <end position="442"/>
    </location>
</feature>
<keyword evidence="13" id="KW-0413">Isomerase</keyword>
<keyword evidence="10" id="KW-0067">ATP-binding</keyword>
<dbReference type="NCBIfam" id="TIGR00604">
    <property type="entry name" value="rad3"/>
    <property type="match status" value="1"/>
</dbReference>
<evidence type="ECO:0000313" key="24">
    <source>
        <dbReference type="EMBL" id="TNY22679.1"/>
    </source>
</evidence>
<feature type="region of interest" description="Disordered" evidence="22">
    <location>
        <begin position="121"/>
        <end position="183"/>
    </location>
</feature>
<comment type="catalytic activity">
    <reaction evidence="21">
        <text>ATP + H2O = ADP + phosphate + H(+)</text>
        <dbReference type="Rhea" id="RHEA:13065"/>
        <dbReference type="ChEBI" id="CHEBI:15377"/>
        <dbReference type="ChEBI" id="CHEBI:15378"/>
        <dbReference type="ChEBI" id="CHEBI:30616"/>
        <dbReference type="ChEBI" id="CHEBI:43474"/>
        <dbReference type="ChEBI" id="CHEBI:456216"/>
        <dbReference type="EC" id="5.6.2.3"/>
    </reaction>
</comment>
<evidence type="ECO:0000259" key="23">
    <source>
        <dbReference type="PROSITE" id="PS51193"/>
    </source>
</evidence>
<dbReference type="GO" id="GO:0016818">
    <property type="term" value="F:hydrolase activity, acting on acid anhydrides, in phosphorus-containing anhydrides"/>
    <property type="evidence" value="ECO:0007669"/>
    <property type="project" value="InterPro"/>
</dbReference>
<dbReference type="GO" id="GO:0005634">
    <property type="term" value="C:nucleus"/>
    <property type="evidence" value="ECO:0007669"/>
    <property type="project" value="UniProtKB-SubCell"/>
</dbReference>
<keyword evidence="6" id="KW-0479">Metal-binding</keyword>
<dbReference type="InterPro" id="IPR014013">
    <property type="entry name" value="Helic_SF1/SF2_ATP-bd_DinG/Rad3"/>
</dbReference>
<organism evidence="24 25">
    <name type="scientific">Rhodotorula diobovata</name>
    <dbReference type="NCBI Taxonomy" id="5288"/>
    <lineage>
        <taxon>Eukaryota</taxon>
        <taxon>Fungi</taxon>
        <taxon>Dikarya</taxon>
        <taxon>Basidiomycota</taxon>
        <taxon>Pucciniomycotina</taxon>
        <taxon>Microbotryomycetes</taxon>
        <taxon>Sporidiobolales</taxon>
        <taxon>Sporidiobolaceae</taxon>
        <taxon>Rhodotorula</taxon>
    </lineage>
</organism>
<dbReference type="InterPro" id="IPR045028">
    <property type="entry name" value="DinG/Rad3-like"/>
</dbReference>
<dbReference type="Gene3D" id="3.40.50.300">
    <property type="entry name" value="P-loop containing nucleotide triphosphate hydrolases"/>
    <property type="match status" value="3"/>
</dbReference>
<evidence type="ECO:0000256" key="14">
    <source>
        <dbReference type="ARBA" id="ARBA00023242"/>
    </source>
</evidence>
<evidence type="ECO:0000256" key="21">
    <source>
        <dbReference type="ARBA" id="ARBA00048954"/>
    </source>
</evidence>
<dbReference type="InterPro" id="IPR013020">
    <property type="entry name" value="Rad3/Chl1-like"/>
</dbReference>
<dbReference type="AlphaFoldDB" id="A0A5C5G2Q4"/>
<dbReference type="SMART" id="SM00488">
    <property type="entry name" value="DEXDc2"/>
    <property type="match status" value="1"/>
</dbReference>
<dbReference type="EMBL" id="SOZI01000021">
    <property type="protein sequence ID" value="TNY22679.1"/>
    <property type="molecule type" value="Genomic_DNA"/>
</dbReference>
<dbReference type="CDD" id="cd18788">
    <property type="entry name" value="SF2_C_XPD"/>
    <property type="match status" value="1"/>
</dbReference>
<dbReference type="EC" id="5.6.2.3" evidence="17"/>
<evidence type="ECO:0000256" key="22">
    <source>
        <dbReference type="SAM" id="MobiDB-lite"/>
    </source>
</evidence>
<evidence type="ECO:0000256" key="13">
    <source>
        <dbReference type="ARBA" id="ARBA00023235"/>
    </source>
</evidence>
<evidence type="ECO:0000256" key="19">
    <source>
        <dbReference type="ARBA" id="ARBA00045008"/>
    </source>
</evidence>
<comment type="cofactor">
    <cofactor evidence="1">
        <name>[4Fe-4S] cluster</name>
        <dbReference type="ChEBI" id="CHEBI:49883"/>
    </cofactor>
</comment>
<comment type="caution">
    <text evidence="24">The sequence shown here is derived from an EMBL/GenBank/DDBJ whole genome shotgun (WGS) entry which is preliminary data.</text>
</comment>
<evidence type="ECO:0000256" key="4">
    <source>
        <dbReference type="ARBA" id="ARBA00016387"/>
    </source>
</evidence>
<dbReference type="InterPro" id="IPR010614">
    <property type="entry name" value="RAD3-like_helicase_DEAD"/>
</dbReference>
<dbReference type="OrthoDB" id="267079at2759"/>
<evidence type="ECO:0000256" key="20">
    <source>
        <dbReference type="ARBA" id="ARBA00045702"/>
    </source>
</evidence>
<comment type="subcellular location">
    <subcellularLocation>
        <location evidence="2">Nucleus</location>
    </subcellularLocation>
</comment>
<dbReference type="GO" id="GO:0051536">
    <property type="term" value="F:iron-sulfur cluster binding"/>
    <property type="evidence" value="ECO:0007669"/>
    <property type="project" value="UniProtKB-KW"/>
</dbReference>
<evidence type="ECO:0000256" key="8">
    <source>
        <dbReference type="ARBA" id="ARBA00022801"/>
    </source>
</evidence>
<evidence type="ECO:0000256" key="11">
    <source>
        <dbReference type="ARBA" id="ARBA00023004"/>
    </source>
</evidence>
<dbReference type="GO" id="GO:0003677">
    <property type="term" value="F:DNA binding"/>
    <property type="evidence" value="ECO:0007669"/>
    <property type="project" value="InterPro"/>
</dbReference>
<dbReference type="PROSITE" id="PS51193">
    <property type="entry name" value="HELICASE_ATP_BIND_2"/>
    <property type="match status" value="1"/>
</dbReference>
<gene>
    <name evidence="24" type="ORF">DMC30DRAFT_122008</name>
</gene>
<feature type="region of interest" description="Disordered" evidence="22">
    <location>
        <begin position="238"/>
        <end position="263"/>
    </location>
</feature>
<feature type="compositionally biased region" description="Low complexity" evidence="22">
    <location>
        <begin position="248"/>
        <end position="263"/>
    </location>
</feature>
<dbReference type="GO" id="GO:0006974">
    <property type="term" value="P:DNA damage response"/>
    <property type="evidence" value="ECO:0007669"/>
    <property type="project" value="UniProtKB-ARBA"/>
</dbReference>
<dbReference type="SMART" id="SM00487">
    <property type="entry name" value="DEXDc"/>
    <property type="match status" value="1"/>
</dbReference>
<keyword evidence="25" id="KW-1185">Reference proteome</keyword>
<evidence type="ECO:0000256" key="17">
    <source>
        <dbReference type="ARBA" id="ARBA00044969"/>
    </source>
</evidence>
<keyword evidence="9 24" id="KW-0347">Helicase</keyword>
<dbReference type="GO" id="GO:0046872">
    <property type="term" value="F:metal ion binding"/>
    <property type="evidence" value="ECO:0007669"/>
    <property type="project" value="UniProtKB-KW"/>
</dbReference>
<evidence type="ECO:0000256" key="12">
    <source>
        <dbReference type="ARBA" id="ARBA00023014"/>
    </source>
</evidence>
<comment type="similarity">
    <text evidence="3">Belongs to the DEAD box helicase family. DEAH subfamily. DDX11/CHL1 sub-subfamily.</text>
</comment>
<dbReference type="InterPro" id="IPR006555">
    <property type="entry name" value="ATP-dep_Helicase_C"/>
</dbReference>
<evidence type="ECO:0000313" key="25">
    <source>
        <dbReference type="Proteomes" id="UP000311382"/>
    </source>
</evidence>
<dbReference type="PROSITE" id="PS00690">
    <property type="entry name" value="DEAH_ATP_HELICASE"/>
    <property type="match status" value="1"/>
</dbReference>
<dbReference type="InterPro" id="IPR014001">
    <property type="entry name" value="Helicase_ATP-bd"/>
</dbReference>
<proteinExistence type="inferred from homology"/>
<keyword evidence="15" id="KW-0131">Cell cycle</keyword>
<evidence type="ECO:0000256" key="6">
    <source>
        <dbReference type="ARBA" id="ARBA00022723"/>
    </source>
</evidence>
<reference evidence="24 25" key="1">
    <citation type="submission" date="2019-03" db="EMBL/GenBank/DDBJ databases">
        <title>Rhodosporidium diobovatum UCD-FST 08-225 genome sequencing, assembly, and annotation.</title>
        <authorList>
            <person name="Fakankun I.U."/>
            <person name="Fristensky B."/>
            <person name="Levin D.B."/>
        </authorList>
    </citation>
    <scope>NUCLEOTIDE SEQUENCE [LARGE SCALE GENOMIC DNA]</scope>
    <source>
        <strain evidence="24 25">UCD-FST 08-225</strain>
    </source>
</reference>
<feature type="compositionally biased region" description="Basic and acidic residues" evidence="22">
    <location>
        <begin position="121"/>
        <end position="134"/>
    </location>
</feature>
<dbReference type="GO" id="GO:0043139">
    <property type="term" value="F:5'-3' DNA helicase activity"/>
    <property type="evidence" value="ECO:0007669"/>
    <property type="project" value="UniProtKB-EC"/>
</dbReference>
<dbReference type="Pfam" id="PF13307">
    <property type="entry name" value="Helicase_C_2"/>
    <property type="match status" value="1"/>
</dbReference>
<feature type="compositionally biased region" description="Basic and acidic residues" evidence="22">
    <location>
        <begin position="143"/>
        <end position="152"/>
    </location>
</feature>
<comment type="function">
    <text evidence="20">ATP-dependent DNA helicase important for chromosome transmission and normal cell cycle progression in G(2)/M. May have a role in changing DNA topology to allow the loading of proteins involved in maintaining sister chromatid cohesion in the vicinity of the centromeres. Has a specific role in chromosome segregation during meiosis II.</text>
</comment>
<dbReference type="SUPFAM" id="SSF52540">
    <property type="entry name" value="P-loop containing nucleoside triphosphate hydrolases"/>
    <property type="match status" value="1"/>
</dbReference>
<dbReference type="InterPro" id="IPR006554">
    <property type="entry name" value="Helicase-like_DEXD_c2"/>
</dbReference>
<evidence type="ECO:0000256" key="7">
    <source>
        <dbReference type="ARBA" id="ARBA00022741"/>
    </source>
</evidence>
<dbReference type="Proteomes" id="UP000311382">
    <property type="component" value="Unassembled WGS sequence"/>
</dbReference>
<dbReference type="InterPro" id="IPR002464">
    <property type="entry name" value="DNA/RNA_helicase_DEAH_CS"/>
</dbReference>
<protein>
    <recommendedName>
        <fullName evidence="5">ATP-dependent DNA helicase CHL1</fullName>
        <ecNumber evidence="17">5.6.2.3</ecNumber>
    </recommendedName>
    <alternativeName>
        <fullName evidence="4">ATP-dependent DNA helicase chl1</fullName>
    </alternativeName>
    <alternativeName>
        <fullName evidence="16">Chromosome loss protein 1</fullName>
    </alternativeName>
    <alternativeName>
        <fullName evidence="18 19">DNA 5'-3' helicase CHL1</fullName>
    </alternativeName>
</protein>
<evidence type="ECO:0000256" key="15">
    <source>
        <dbReference type="ARBA" id="ARBA00023306"/>
    </source>
</evidence>
<dbReference type="PANTHER" id="PTHR11472:SF41">
    <property type="entry name" value="ATP-DEPENDENT DNA HELICASE DDX11-RELATED"/>
    <property type="match status" value="1"/>
</dbReference>
<dbReference type="GO" id="GO:0006139">
    <property type="term" value="P:nucleobase-containing compound metabolic process"/>
    <property type="evidence" value="ECO:0007669"/>
    <property type="project" value="InterPro"/>
</dbReference>
<evidence type="ECO:0000256" key="3">
    <source>
        <dbReference type="ARBA" id="ARBA00008435"/>
    </source>
</evidence>